<dbReference type="PROSITE" id="PS51257">
    <property type="entry name" value="PROKAR_LIPOPROTEIN"/>
    <property type="match status" value="1"/>
</dbReference>
<comment type="caution">
    <text evidence="3">The sequence shown here is derived from an EMBL/GenBank/DDBJ whole genome shotgun (WGS) entry which is preliminary data.</text>
</comment>
<dbReference type="RefSeq" id="WP_123380870.1">
    <property type="nucleotide sequence ID" value="NZ_RJKN01000007.1"/>
</dbReference>
<feature type="signal peptide" evidence="2">
    <location>
        <begin position="1"/>
        <end position="16"/>
    </location>
</feature>
<dbReference type="EMBL" id="RJKN01000007">
    <property type="protein sequence ID" value="ROP27294.1"/>
    <property type="molecule type" value="Genomic_DNA"/>
</dbReference>
<feature type="chain" id="PRO_5038742427" evidence="2">
    <location>
        <begin position="17"/>
        <end position="163"/>
    </location>
</feature>
<evidence type="ECO:0000256" key="2">
    <source>
        <dbReference type="SAM" id="SignalP"/>
    </source>
</evidence>
<proteinExistence type="predicted"/>
<feature type="region of interest" description="Disordered" evidence="1">
    <location>
        <begin position="102"/>
        <end position="126"/>
    </location>
</feature>
<evidence type="ECO:0000313" key="3">
    <source>
        <dbReference type="EMBL" id="ROP27294.1"/>
    </source>
</evidence>
<protein>
    <submittedName>
        <fullName evidence="3">Uncharacterized protein</fullName>
    </submittedName>
</protein>
<dbReference type="InParanoid" id="A0A3N1GAP6"/>
<reference evidence="3 4" key="1">
    <citation type="journal article" date="2015" name="Stand. Genomic Sci.">
        <title>Genomic Encyclopedia of Bacterial and Archaeal Type Strains, Phase III: the genomes of soil and plant-associated and newly described type strains.</title>
        <authorList>
            <person name="Whitman W.B."/>
            <person name="Woyke T."/>
            <person name="Klenk H.P."/>
            <person name="Zhou Y."/>
            <person name="Lilburn T.G."/>
            <person name="Beck B.J."/>
            <person name="De Vos P."/>
            <person name="Vandamme P."/>
            <person name="Eisen J.A."/>
            <person name="Garrity G."/>
            <person name="Hugenholtz P."/>
            <person name="Kyrpides N.C."/>
        </authorList>
    </citation>
    <scope>NUCLEOTIDE SEQUENCE [LARGE SCALE GENOMIC DNA]</scope>
    <source>
        <strain evidence="3 4">CECT 7306</strain>
    </source>
</reference>
<evidence type="ECO:0000256" key="1">
    <source>
        <dbReference type="SAM" id="MobiDB-lite"/>
    </source>
</evidence>
<gene>
    <name evidence="3" type="ORF">EDC03_2819</name>
</gene>
<evidence type="ECO:0000313" key="4">
    <source>
        <dbReference type="Proteomes" id="UP000276232"/>
    </source>
</evidence>
<sequence>MSRPARSLAVVPLALAAVLVASGCSTLEDSARDVGRSAVDAGRDAAAREAEELFGGSADAALGTALDQLPGTCADWAASPVVARTAAAELVARAVLLRSGDTASPTTEQVSGTSSAVDSRCEEAGGETAVRDVALDAAADAGLPVEAALEATPTDAATGDGEG</sequence>
<keyword evidence="2" id="KW-0732">Signal</keyword>
<feature type="compositionally biased region" description="Polar residues" evidence="1">
    <location>
        <begin position="102"/>
        <end position="117"/>
    </location>
</feature>
<dbReference type="AlphaFoldDB" id="A0A3N1GAP6"/>
<dbReference type="Proteomes" id="UP000276232">
    <property type="component" value="Unassembled WGS sequence"/>
</dbReference>
<name>A0A3N1GAP6_9ACTN</name>
<organism evidence="3 4">
    <name type="scientific">Pseudokineococcus lusitanus</name>
    <dbReference type="NCBI Taxonomy" id="763993"/>
    <lineage>
        <taxon>Bacteria</taxon>
        <taxon>Bacillati</taxon>
        <taxon>Actinomycetota</taxon>
        <taxon>Actinomycetes</taxon>
        <taxon>Kineosporiales</taxon>
        <taxon>Kineosporiaceae</taxon>
        <taxon>Pseudokineococcus</taxon>
    </lineage>
</organism>
<accession>A0A3N1GAP6</accession>
<keyword evidence="4" id="KW-1185">Reference proteome</keyword>